<protein>
    <recommendedName>
        <fullName evidence="2">Bacterial repeat domain-containing protein</fullName>
    </recommendedName>
</protein>
<dbReference type="Pfam" id="PF18998">
    <property type="entry name" value="Flg_new_2"/>
    <property type="match status" value="1"/>
</dbReference>
<gene>
    <name evidence="3" type="ORF">ENV88_06945</name>
</gene>
<dbReference type="EMBL" id="DTIB01000117">
    <property type="protein sequence ID" value="HGB25740.1"/>
    <property type="molecule type" value="Genomic_DNA"/>
</dbReference>
<evidence type="ECO:0000256" key="1">
    <source>
        <dbReference type="SAM" id="Phobius"/>
    </source>
</evidence>
<dbReference type="InterPro" id="IPR044060">
    <property type="entry name" value="Bacterial_rp_domain"/>
</dbReference>
<dbReference type="Gene3D" id="2.60.120.200">
    <property type="match status" value="1"/>
</dbReference>
<name>A0A7C3WLA0_THEPE</name>
<organism evidence="3">
    <name type="scientific">Thermofilum pendens</name>
    <dbReference type="NCBI Taxonomy" id="2269"/>
    <lineage>
        <taxon>Archaea</taxon>
        <taxon>Thermoproteota</taxon>
        <taxon>Thermoprotei</taxon>
        <taxon>Thermofilales</taxon>
        <taxon>Thermofilaceae</taxon>
        <taxon>Thermofilum</taxon>
    </lineage>
</organism>
<keyword evidence="1" id="KW-1133">Transmembrane helix</keyword>
<dbReference type="InterPro" id="IPR013783">
    <property type="entry name" value="Ig-like_fold"/>
</dbReference>
<dbReference type="Gene3D" id="2.60.40.10">
    <property type="entry name" value="Immunoglobulins"/>
    <property type="match status" value="2"/>
</dbReference>
<feature type="domain" description="Bacterial repeat" evidence="2">
    <location>
        <begin position="160"/>
        <end position="231"/>
    </location>
</feature>
<comment type="caution">
    <text evidence="3">The sequence shown here is derived from an EMBL/GenBank/DDBJ whole genome shotgun (WGS) entry which is preliminary data.</text>
</comment>
<reference evidence="3" key="1">
    <citation type="journal article" date="2020" name="mSystems">
        <title>Genome- and Community-Level Interaction Insights into Carbon Utilization and Element Cycling Functions of Hydrothermarchaeota in Hydrothermal Sediment.</title>
        <authorList>
            <person name="Zhou Z."/>
            <person name="Liu Y."/>
            <person name="Xu W."/>
            <person name="Pan J."/>
            <person name="Luo Z.H."/>
            <person name="Li M."/>
        </authorList>
    </citation>
    <scope>NUCLEOTIDE SEQUENCE [LARGE SCALE GENOMIC DNA]</scope>
    <source>
        <strain evidence="3">SpSt-8</strain>
    </source>
</reference>
<evidence type="ECO:0000259" key="2">
    <source>
        <dbReference type="Pfam" id="PF18998"/>
    </source>
</evidence>
<feature type="transmembrane region" description="Helical" evidence="1">
    <location>
        <begin position="20"/>
        <end position="39"/>
    </location>
</feature>
<sequence>MLPAVSDPSTARRGVSPAAAALLLIVIAVTAALLAYTWIASLVGAGPETPPLHLQELLKIEALEQKNSKLRITVKNIGVLEAEVQRVYLIDERGLAAASYAVDPPLRLRPGKEKTLEVEARVAAGTFTLKIVTTRGIEASYRLRVQGGQRPPAPIAGTLVVAVEPPQGGVTDPPSGTYSYPLGAAVVVAARPSPGYRFVAWLLNGSRYSSEETTTVQVTGYITLTATFQAAPLFQVANKTLTASGPPSSQAEIAILVRNEGAAWGGFSVEVYDQNQQLAGSTQGSAQPGETATVKLQVLLPGAPGAYLWEVKVLNLLTGAYDDCRGMTVVAYSETGQPSFQIAEYNPQVYGTSSESTTLSFTLVNTGGAPGHAELQLYNHNNQLLTWQQVALQPGETITVPLQAQLPPSPGTYTWAAKVYNLDTGSYDDEKTITVTVLSELIRNGDFSKGSAYWNLENPWYVDTSLQLARAHTRTNEDFSASISQTFEAPGAVTLTQLQLYYYMYASPPGQVDMLQLRIAIENSTTTLWSDSISWSQSTNPASRTYTAPLSLQLSPGTYRLRITAIVDVKRGGLSELDVRVDNVSLLAAPP</sequence>
<dbReference type="AlphaFoldDB" id="A0A7C3WLA0"/>
<proteinExistence type="predicted"/>
<keyword evidence="1" id="KW-0812">Transmembrane</keyword>
<evidence type="ECO:0000313" key="3">
    <source>
        <dbReference type="EMBL" id="HGB25740.1"/>
    </source>
</evidence>
<keyword evidence="1" id="KW-0472">Membrane</keyword>
<accession>A0A7C3WLA0</accession>